<feature type="compositionally biased region" description="Pro residues" evidence="3">
    <location>
        <begin position="399"/>
        <end position="412"/>
    </location>
</feature>
<comment type="similarity">
    <text evidence="2">Belongs to the cyclin family.</text>
</comment>
<dbReference type="InterPro" id="IPR036915">
    <property type="entry name" value="Cyclin-like_sf"/>
</dbReference>
<dbReference type="SUPFAM" id="SSF47954">
    <property type="entry name" value="Cyclin-like"/>
    <property type="match status" value="2"/>
</dbReference>
<feature type="compositionally biased region" description="Low complexity" evidence="3">
    <location>
        <begin position="314"/>
        <end position="323"/>
    </location>
</feature>
<organism evidence="5 6">
    <name type="scientific">Lepeophtheirus salmonis</name>
    <name type="common">Salmon louse</name>
    <name type="synonym">Caligus salmonis</name>
    <dbReference type="NCBI Taxonomy" id="72036"/>
    <lineage>
        <taxon>Eukaryota</taxon>
        <taxon>Metazoa</taxon>
        <taxon>Ecdysozoa</taxon>
        <taxon>Arthropoda</taxon>
        <taxon>Crustacea</taxon>
        <taxon>Multicrustacea</taxon>
        <taxon>Hexanauplia</taxon>
        <taxon>Copepoda</taxon>
        <taxon>Siphonostomatoida</taxon>
        <taxon>Caligidae</taxon>
        <taxon>Lepeophtheirus</taxon>
    </lineage>
</organism>
<dbReference type="InterPro" id="IPR006671">
    <property type="entry name" value="Cyclin_N"/>
</dbReference>
<evidence type="ECO:0000256" key="2">
    <source>
        <dbReference type="RuleBase" id="RU000383"/>
    </source>
</evidence>
<feature type="compositionally biased region" description="Low complexity" evidence="3">
    <location>
        <begin position="272"/>
        <end position="291"/>
    </location>
</feature>
<name>A0A7R8CWQ3_LEPSM</name>
<feature type="region of interest" description="Disordered" evidence="3">
    <location>
        <begin position="227"/>
        <end position="352"/>
    </location>
</feature>
<dbReference type="AlphaFoldDB" id="A0A7R8CWQ3"/>
<gene>
    <name evidence="5" type="ORF">LSAA_9741</name>
</gene>
<feature type="compositionally biased region" description="Pro residues" evidence="3">
    <location>
        <begin position="419"/>
        <end position="435"/>
    </location>
</feature>
<proteinExistence type="inferred from homology"/>
<accession>A0A7R8CWQ3</accession>
<feature type="domain" description="Cyclin-like" evidence="4">
    <location>
        <begin position="35"/>
        <end position="129"/>
    </location>
</feature>
<dbReference type="CDD" id="cd20530">
    <property type="entry name" value="CYCLIN_CCNK_rpt1"/>
    <property type="match status" value="1"/>
</dbReference>
<feature type="compositionally biased region" description="Low complexity" evidence="3">
    <location>
        <begin position="242"/>
        <end position="263"/>
    </location>
</feature>
<feature type="region of interest" description="Disordered" evidence="3">
    <location>
        <begin position="399"/>
        <end position="450"/>
    </location>
</feature>
<evidence type="ECO:0000313" key="5">
    <source>
        <dbReference type="EMBL" id="CAF2955001.1"/>
    </source>
</evidence>
<keyword evidence="1 2" id="KW-0195">Cyclin</keyword>
<dbReference type="InterPro" id="IPR043198">
    <property type="entry name" value="Cyclin/Ssn8"/>
</dbReference>
<evidence type="ECO:0000256" key="1">
    <source>
        <dbReference type="ARBA" id="ARBA00023127"/>
    </source>
</evidence>
<dbReference type="PRINTS" id="PR01217">
    <property type="entry name" value="PRICHEXTENSN"/>
</dbReference>
<keyword evidence="6" id="KW-1185">Reference proteome</keyword>
<sequence length="500" mass="55096">MPTWYWDKSELRNTPSIGKGLDMGSESRYRREGVRFIMELGKALNLRHDTMASAAVYFHRFYMIQCFQDFPKFVVGTCCLFLAGKAEETPKKCRDIVRTVRSLTNDRQFSTFGNDPREEIMIIERVLLQTIKFDLQVDHPYTSLLKYAKCLKGDNVKLQKNGSNVPEVIAIALMYLAAKLSKFEVKEWAGRQSWHKHWWDQYVQDLDVDILEDICHQVLDLYSPQTMPTRESAESPPPVLNPTATTSGSIPPSPSSNASSSSQPPQPPPKPTTSSSTQNNNNGNNVVLVSSQPPPPQPSQLQPPPPTPAPPLPLVVNSNSKKTTPPPPKSKPATPPPKPPPPPLPAATMSIPPVVPPAAAVAMSQPPFAPNTYPPRVPYPTPPPPGCPPPPPAGFVPPPVAPPPFFQPPPTNYPTGYAFPPPPPAGHPPPPPSVHPPTYYQTPPPFHRGPPPPPAGTVVAVVLDDSMRTLKKTRRLLHWKPADLLNWWPFLAPQNVFGRY</sequence>
<dbReference type="EMBL" id="HG994584">
    <property type="protein sequence ID" value="CAF2955001.1"/>
    <property type="molecule type" value="Genomic_DNA"/>
</dbReference>
<dbReference type="SMART" id="SM00385">
    <property type="entry name" value="CYCLIN"/>
    <property type="match status" value="1"/>
</dbReference>
<dbReference type="Gene3D" id="1.10.472.10">
    <property type="entry name" value="Cyclin-like"/>
    <property type="match status" value="2"/>
</dbReference>
<evidence type="ECO:0000259" key="4">
    <source>
        <dbReference type="SMART" id="SM00385"/>
    </source>
</evidence>
<dbReference type="GO" id="GO:0006357">
    <property type="term" value="P:regulation of transcription by RNA polymerase II"/>
    <property type="evidence" value="ECO:0007669"/>
    <property type="project" value="InterPro"/>
</dbReference>
<feature type="compositionally biased region" description="Pro residues" evidence="3">
    <location>
        <begin position="324"/>
        <end position="345"/>
    </location>
</feature>
<dbReference type="GO" id="GO:0016538">
    <property type="term" value="F:cyclin-dependent protein serine/threonine kinase regulator activity"/>
    <property type="evidence" value="ECO:0007669"/>
    <property type="project" value="InterPro"/>
</dbReference>
<evidence type="ECO:0000313" key="6">
    <source>
        <dbReference type="Proteomes" id="UP000675881"/>
    </source>
</evidence>
<feature type="compositionally biased region" description="Pro residues" evidence="3">
    <location>
        <begin position="292"/>
        <end position="313"/>
    </location>
</feature>
<dbReference type="Proteomes" id="UP000675881">
    <property type="component" value="Chromosome 5"/>
</dbReference>
<reference evidence="5" key="1">
    <citation type="submission" date="2021-02" db="EMBL/GenBank/DDBJ databases">
        <authorList>
            <person name="Bekaert M."/>
        </authorList>
    </citation>
    <scope>NUCLEOTIDE SEQUENCE</scope>
    <source>
        <strain evidence="5">IoA-00</strain>
    </source>
</reference>
<dbReference type="OrthoDB" id="25002at2759"/>
<protein>
    <submittedName>
        <fullName evidence="5">CCNK</fullName>
    </submittedName>
</protein>
<dbReference type="PANTHER" id="PTHR10026">
    <property type="entry name" value="CYCLIN"/>
    <property type="match status" value="1"/>
</dbReference>
<dbReference type="InterPro" id="IPR013763">
    <property type="entry name" value="Cyclin-like_dom"/>
</dbReference>
<dbReference type="Pfam" id="PF00134">
    <property type="entry name" value="Cyclin_N"/>
    <property type="match status" value="1"/>
</dbReference>
<evidence type="ECO:0000256" key="3">
    <source>
        <dbReference type="SAM" id="MobiDB-lite"/>
    </source>
</evidence>